<dbReference type="Gene3D" id="3.40.50.720">
    <property type="entry name" value="NAD(P)-binding Rossmann-like Domain"/>
    <property type="match status" value="1"/>
</dbReference>
<name>A8PPB1_9COXI</name>
<evidence type="ECO:0000259" key="10">
    <source>
        <dbReference type="Pfam" id="PF16363"/>
    </source>
</evidence>
<proteinExistence type="inferred from homology"/>
<evidence type="ECO:0000256" key="3">
    <source>
        <dbReference type="ARBA" id="ARBA00004947"/>
    </source>
</evidence>
<evidence type="ECO:0000256" key="7">
    <source>
        <dbReference type="ARBA" id="ARBA00023027"/>
    </source>
</evidence>
<evidence type="ECO:0000256" key="2">
    <source>
        <dbReference type="ARBA" id="ARBA00001911"/>
    </source>
</evidence>
<dbReference type="EMBL" id="AAQJ02000001">
    <property type="protein sequence ID" value="EDP46722.1"/>
    <property type="molecule type" value="Genomic_DNA"/>
</dbReference>
<evidence type="ECO:0000313" key="11">
    <source>
        <dbReference type="EMBL" id="EDP46722.1"/>
    </source>
</evidence>
<evidence type="ECO:0000256" key="4">
    <source>
        <dbReference type="ARBA" id="ARBA00007637"/>
    </source>
</evidence>
<comment type="cofactor">
    <cofactor evidence="2 9">
        <name>NAD(+)</name>
        <dbReference type="ChEBI" id="CHEBI:57540"/>
    </cofactor>
</comment>
<keyword evidence="9" id="KW-0119">Carbohydrate metabolism</keyword>
<comment type="catalytic activity">
    <reaction evidence="1 9">
        <text>UDP-alpha-D-glucose = UDP-alpha-D-galactose</text>
        <dbReference type="Rhea" id="RHEA:22168"/>
        <dbReference type="ChEBI" id="CHEBI:58885"/>
        <dbReference type="ChEBI" id="CHEBI:66914"/>
        <dbReference type="EC" id="5.1.3.2"/>
    </reaction>
</comment>
<dbReference type="InterPro" id="IPR036291">
    <property type="entry name" value="NAD(P)-bd_dom_sf"/>
</dbReference>
<dbReference type="NCBIfam" id="NF007956">
    <property type="entry name" value="PRK10675.1"/>
    <property type="match status" value="1"/>
</dbReference>
<dbReference type="STRING" id="59196.RICGR_1254"/>
<dbReference type="Proteomes" id="UP000054075">
    <property type="component" value="Unassembled WGS sequence"/>
</dbReference>
<reference evidence="11" key="1">
    <citation type="submission" date="2006-04" db="EMBL/GenBank/DDBJ databases">
        <authorList>
            <person name="Seshadri R."/>
            <person name="Federici B.A."/>
        </authorList>
    </citation>
    <scope>NUCLEOTIDE SEQUENCE [LARGE SCALE GENOMIC DNA]</scope>
</reference>
<dbReference type="EC" id="5.1.3.2" evidence="5 9"/>
<comment type="similarity">
    <text evidence="4 9">Belongs to the NAD(P)-dependent epimerase/dehydratase family.</text>
</comment>
<reference evidence="11" key="2">
    <citation type="submission" date="2007-10" db="EMBL/GenBank/DDBJ databases">
        <authorList>
            <person name="Myers G.S."/>
        </authorList>
    </citation>
    <scope>NUCLEOTIDE SEQUENCE [LARGE SCALE GENOMIC DNA]</scope>
</reference>
<dbReference type="InterPro" id="IPR016040">
    <property type="entry name" value="NAD(P)-bd_dom"/>
</dbReference>
<dbReference type="GO" id="GO:0006012">
    <property type="term" value="P:galactose metabolic process"/>
    <property type="evidence" value="ECO:0007669"/>
    <property type="project" value="UniProtKB-UniPathway"/>
</dbReference>
<dbReference type="Gene3D" id="3.90.25.10">
    <property type="entry name" value="UDP-galactose 4-epimerase, domain 1"/>
    <property type="match status" value="1"/>
</dbReference>
<evidence type="ECO:0000256" key="9">
    <source>
        <dbReference type="RuleBase" id="RU366046"/>
    </source>
</evidence>
<dbReference type="UniPathway" id="UPA00214"/>
<comment type="caution">
    <text evidence="11">The sequence shown here is derived from an EMBL/GenBank/DDBJ whole genome shotgun (WGS) entry which is preliminary data.</text>
</comment>
<evidence type="ECO:0000256" key="5">
    <source>
        <dbReference type="ARBA" id="ARBA00013189"/>
    </source>
</evidence>
<evidence type="ECO:0000313" key="12">
    <source>
        <dbReference type="Proteomes" id="UP000054075"/>
    </source>
</evidence>
<dbReference type="GO" id="GO:0003978">
    <property type="term" value="F:UDP-glucose 4-epimerase activity"/>
    <property type="evidence" value="ECO:0007669"/>
    <property type="project" value="UniProtKB-UniRule"/>
</dbReference>
<accession>A8PPB1</accession>
<dbReference type="eggNOG" id="COG1087">
    <property type="taxonomic scope" value="Bacteria"/>
</dbReference>
<comment type="pathway">
    <text evidence="3 9">Carbohydrate metabolism; galactose metabolism.</text>
</comment>
<dbReference type="NCBIfam" id="TIGR01179">
    <property type="entry name" value="galE"/>
    <property type="match status" value="1"/>
</dbReference>
<feature type="domain" description="NAD(P)-binding" evidence="10">
    <location>
        <begin position="6"/>
        <end position="326"/>
    </location>
</feature>
<protein>
    <recommendedName>
        <fullName evidence="6 9">UDP-glucose 4-epimerase</fullName>
        <ecNumber evidence="5 9">5.1.3.2</ecNumber>
    </recommendedName>
</protein>
<sequence length="341" mass="38284">MPSVILVTGGTGFIGSHVCVAFANAGYNIVILDNLRNSYFEVVDRLECICKFRLKFIEGDILDSNLLDHIFFENNISAVIHLAGLKAVSESIKNPLKCYNNNVEGTLTLINAMRKSNVKKLIFSSSAAVYGEPKCVPIRENFPLSPINPYARSKLMVENILTDLHHAEPDWHIVCLRYFNPVGAHESGLIGEDPKKFTHNLMPYLTQVAIGRSKQFNIFGGNYPTVDGTAIRDYIHVMDLAEGHVAALSNYTNWKRGVLTVNLSTGKGLSVLEVLRAFTEFNQCKIAYRILDRRPGDVAECWADPTNAQRILNWKARRSLAQICKDSWRWQKANPNGYLSH</sequence>
<dbReference type="CDD" id="cd05247">
    <property type="entry name" value="UDP_G4E_1_SDR_e"/>
    <property type="match status" value="1"/>
</dbReference>
<dbReference type="PANTHER" id="PTHR43725:SF47">
    <property type="entry name" value="UDP-GLUCOSE 4-EPIMERASE"/>
    <property type="match status" value="1"/>
</dbReference>
<keyword evidence="12" id="KW-1185">Reference proteome</keyword>
<comment type="subunit">
    <text evidence="9">Homodimer.</text>
</comment>
<dbReference type="InterPro" id="IPR005886">
    <property type="entry name" value="UDP_G4E"/>
</dbReference>
<dbReference type="RefSeq" id="WP_006035694.1">
    <property type="nucleotide sequence ID" value="NZ_AAQJ02000001.1"/>
</dbReference>
<keyword evidence="8 9" id="KW-0413">Isomerase</keyword>
<dbReference type="AlphaFoldDB" id="A8PPB1"/>
<organism evidence="11 12">
    <name type="scientific">Rickettsiella grylli</name>
    <dbReference type="NCBI Taxonomy" id="59196"/>
    <lineage>
        <taxon>Bacteria</taxon>
        <taxon>Pseudomonadati</taxon>
        <taxon>Pseudomonadota</taxon>
        <taxon>Gammaproteobacteria</taxon>
        <taxon>Legionellales</taxon>
        <taxon>Coxiellaceae</taxon>
        <taxon>Rickettsiella</taxon>
    </lineage>
</organism>
<dbReference type="SUPFAM" id="SSF51735">
    <property type="entry name" value="NAD(P)-binding Rossmann-fold domains"/>
    <property type="match status" value="1"/>
</dbReference>
<dbReference type="OrthoDB" id="9803010at2"/>
<gene>
    <name evidence="11" type="primary">galE</name>
    <name evidence="11" type="ORF">RICGR_1254</name>
</gene>
<evidence type="ECO:0000256" key="6">
    <source>
        <dbReference type="ARBA" id="ARBA00018569"/>
    </source>
</evidence>
<keyword evidence="7 9" id="KW-0520">NAD</keyword>
<dbReference type="GO" id="GO:0005829">
    <property type="term" value="C:cytosol"/>
    <property type="evidence" value="ECO:0007669"/>
    <property type="project" value="TreeGrafter"/>
</dbReference>
<evidence type="ECO:0000256" key="1">
    <source>
        <dbReference type="ARBA" id="ARBA00000083"/>
    </source>
</evidence>
<dbReference type="Pfam" id="PF16363">
    <property type="entry name" value="GDP_Man_Dehyd"/>
    <property type="match status" value="1"/>
</dbReference>
<dbReference type="PANTHER" id="PTHR43725">
    <property type="entry name" value="UDP-GLUCOSE 4-EPIMERASE"/>
    <property type="match status" value="1"/>
</dbReference>
<evidence type="ECO:0000256" key="8">
    <source>
        <dbReference type="ARBA" id="ARBA00023235"/>
    </source>
</evidence>